<keyword evidence="2" id="KW-1185">Reference proteome</keyword>
<name>A0A016UJY3_9BILA</name>
<gene>
    <name evidence="1" type="primary">Acey_s0037.g3396</name>
    <name evidence="1" type="ORF">Y032_0037g3396</name>
</gene>
<comment type="caution">
    <text evidence="1">The sequence shown here is derived from an EMBL/GenBank/DDBJ whole genome shotgun (WGS) entry which is preliminary data.</text>
</comment>
<organism evidence="1 2">
    <name type="scientific">Ancylostoma ceylanicum</name>
    <dbReference type="NCBI Taxonomy" id="53326"/>
    <lineage>
        <taxon>Eukaryota</taxon>
        <taxon>Metazoa</taxon>
        <taxon>Ecdysozoa</taxon>
        <taxon>Nematoda</taxon>
        <taxon>Chromadorea</taxon>
        <taxon>Rhabditida</taxon>
        <taxon>Rhabditina</taxon>
        <taxon>Rhabditomorpha</taxon>
        <taxon>Strongyloidea</taxon>
        <taxon>Ancylostomatidae</taxon>
        <taxon>Ancylostomatinae</taxon>
        <taxon>Ancylostoma</taxon>
    </lineage>
</organism>
<evidence type="ECO:0000313" key="2">
    <source>
        <dbReference type="Proteomes" id="UP000024635"/>
    </source>
</evidence>
<dbReference type="Proteomes" id="UP000024635">
    <property type="component" value="Unassembled WGS sequence"/>
</dbReference>
<protein>
    <submittedName>
        <fullName evidence="1">Uncharacterized protein</fullName>
    </submittedName>
</protein>
<accession>A0A016UJY3</accession>
<dbReference type="EMBL" id="JARK01001373">
    <property type="protein sequence ID" value="EYC15221.1"/>
    <property type="molecule type" value="Genomic_DNA"/>
</dbReference>
<reference evidence="2" key="1">
    <citation type="journal article" date="2015" name="Nat. Genet.">
        <title>The genome and transcriptome of the zoonotic hookworm Ancylostoma ceylanicum identify infection-specific gene families.</title>
        <authorList>
            <person name="Schwarz E.M."/>
            <person name="Hu Y."/>
            <person name="Antoshechkin I."/>
            <person name="Miller M.M."/>
            <person name="Sternberg P.W."/>
            <person name="Aroian R.V."/>
        </authorList>
    </citation>
    <scope>NUCLEOTIDE SEQUENCE</scope>
    <source>
        <strain evidence="2">HY135</strain>
    </source>
</reference>
<proteinExistence type="predicted"/>
<evidence type="ECO:0000313" key="1">
    <source>
        <dbReference type="EMBL" id="EYC15221.1"/>
    </source>
</evidence>
<sequence length="84" mass="9575">MSEDQSSLGTGCDLLVVLFNRSCMTALSRYLASGRPAQLYCCTRRETRRTSAIDIGHYRPICLLSVFCKPFTRVILNRIERTLE</sequence>
<dbReference type="OrthoDB" id="410104at2759"/>
<dbReference type="AlphaFoldDB" id="A0A016UJY3"/>